<evidence type="ECO:0000259" key="6">
    <source>
        <dbReference type="PROSITE" id="PS50280"/>
    </source>
</evidence>
<dbReference type="Gene3D" id="2.170.270.10">
    <property type="entry name" value="SET domain"/>
    <property type="match status" value="1"/>
</dbReference>
<dbReference type="Pfam" id="PF00856">
    <property type="entry name" value="SET"/>
    <property type="match status" value="1"/>
</dbReference>
<dbReference type="GO" id="GO:0005694">
    <property type="term" value="C:chromosome"/>
    <property type="evidence" value="ECO:0007669"/>
    <property type="project" value="UniProtKB-SubCell"/>
</dbReference>
<dbReference type="SMART" id="SM00317">
    <property type="entry name" value="SET"/>
    <property type="match status" value="1"/>
</dbReference>
<dbReference type="RefSeq" id="WP_060108154.1">
    <property type="nucleotide sequence ID" value="NZ_LPEQ01000113.1"/>
</dbReference>
<evidence type="ECO:0000313" key="9">
    <source>
        <dbReference type="EMBL" id="KWN06339.1"/>
    </source>
</evidence>
<comment type="caution">
    <text evidence="9">The sequence shown here is derived from an EMBL/GenBank/DDBJ whole genome shotgun (WGS) entry which is preliminary data.</text>
</comment>
<gene>
    <name evidence="8" type="ORF">WT27_12940</name>
    <name evidence="9" type="ORF">WT83_27025</name>
</gene>
<dbReference type="InterPro" id="IPR050777">
    <property type="entry name" value="SET2_Histone-Lys_MeTrsfase"/>
</dbReference>
<evidence type="ECO:0000256" key="4">
    <source>
        <dbReference type="ARBA" id="ARBA00022679"/>
    </source>
</evidence>
<sequence length="149" mass="16526">MRRFTVRRSPVHGNGVFALCPLRAGEMLVEYKGKIVDWSQAVRAHRRAGREGHTFLFGLSDGRVIDGAQGGNSARWINHACDANCQAVEIDDRVFIEVTRNIGPGEEIFIDYGLQVEESVTDDMRREYACHCGSGACRGTMLSDAHRAT</sequence>
<evidence type="ECO:0000256" key="1">
    <source>
        <dbReference type="ARBA" id="ARBA00004286"/>
    </source>
</evidence>
<dbReference type="AlphaFoldDB" id="A0A108E7X6"/>
<keyword evidence="4 9" id="KW-0808">Transferase</keyword>
<dbReference type="GO" id="GO:0032259">
    <property type="term" value="P:methylation"/>
    <property type="evidence" value="ECO:0007669"/>
    <property type="project" value="UniProtKB-KW"/>
</dbReference>
<keyword evidence="10" id="KW-1185">Reference proteome</keyword>
<organism evidence="9 11">
    <name type="scientific">Burkholderia territorii</name>
    <dbReference type="NCBI Taxonomy" id="1503055"/>
    <lineage>
        <taxon>Bacteria</taxon>
        <taxon>Pseudomonadati</taxon>
        <taxon>Pseudomonadota</taxon>
        <taxon>Betaproteobacteria</taxon>
        <taxon>Burkholderiales</taxon>
        <taxon>Burkholderiaceae</taxon>
        <taxon>Burkholderia</taxon>
        <taxon>Burkholderia cepacia complex</taxon>
    </lineage>
</organism>
<evidence type="ECO:0000313" key="8">
    <source>
        <dbReference type="EMBL" id="KVV40830.1"/>
    </source>
</evidence>
<evidence type="ECO:0000259" key="7">
    <source>
        <dbReference type="PROSITE" id="PS50868"/>
    </source>
</evidence>
<dbReference type="InterPro" id="IPR003616">
    <property type="entry name" value="Post-SET_dom"/>
</dbReference>
<proteinExistence type="predicted"/>
<accession>A0A108E7X6</accession>
<dbReference type="EMBL" id="LPEQ01000113">
    <property type="protein sequence ID" value="KVV40830.1"/>
    <property type="molecule type" value="Genomic_DNA"/>
</dbReference>
<dbReference type="EMBL" id="LPLZ01000074">
    <property type="protein sequence ID" value="KWN06339.1"/>
    <property type="molecule type" value="Genomic_DNA"/>
</dbReference>
<dbReference type="InterPro" id="IPR046341">
    <property type="entry name" value="SET_dom_sf"/>
</dbReference>
<dbReference type="PROSITE" id="PS50868">
    <property type="entry name" value="POST_SET"/>
    <property type="match status" value="1"/>
</dbReference>
<name>A0A108E7X6_9BURK</name>
<dbReference type="SUPFAM" id="SSF82199">
    <property type="entry name" value="SET domain"/>
    <property type="match status" value="1"/>
</dbReference>
<protein>
    <submittedName>
        <fullName evidence="9">SET domain-containing protein-lysine N-methyltransferase</fullName>
    </submittedName>
</protein>
<keyword evidence="5" id="KW-0949">S-adenosyl-L-methionine</keyword>
<evidence type="ECO:0000256" key="2">
    <source>
        <dbReference type="ARBA" id="ARBA00022454"/>
    </source>
</evidence>
<keyword evidence="3 9" id="KW-0489">Methyltransferase</keyword>
<dbReference type="PANTHER" id="PTHR22884">
    <property type="entry name" value="SET DOMAIN PROTEINS"/>
    <property type="match status" value="1"/>
</dbReference>
<evidence type="ECO:0000313" key="11">
    <source>
        <dbReference type="Proteomes" id="UP000068016"/>
    </source>
</evidence>
<dbReference type="GO" id="GO:0008168">
    <property type="term" value="F:methyltransferase activity"/>
    <property type="evidence" value="ECO:0007669"/>
    <property type="project" value="UniProtKB-KW"/>
</dbReference>
<keyword evidence="2" id="KW-0158">Chromosome</keyword>
<feature type="domain" description="Post-SET" evidence="7">
    <location>
        <begin position="126"/>
        <end position="142"/>
    </location>
</feature>
<evidence type="ECO:0000256" key="3">
    <source>
        <dbReference type="ARBA" id="ARBA00022603"/>
    </source>
</evidence>
<evidence type="ECO:0000256" key="5">
    <source>
        <dbReference type="ARBA" id="ARBA00022691"/>
    </source>
</evidence>
<comment type="subcellular location">
    <subcellularLocation>
        <location evidence="1">Chromosome</location>
    </subcellularLocation>
</comment>
<dbReference type="InterPro" id="IPR001214">
    <property type="entry name" value="SET_dom"/>
</dbReference>
<dbReference type="PROSITE" id="PS50280">
    <property type="entry name" value="SET"/>
    <property type="match status" value="1"/>
</dbReference>
<evidence type="ECO:0000313" key="10">
    <source>
        <dbReference type="Proteomes" id="UP000062317"/>
    </source>
</evidence>
<dbReference type="Proteomes" id="UP000062317">
    <property type="component" value="Unassembled WGS sequence"/>
</dbReference>
<feature type="domain" description="SET" evidence="6">
    <location>
        <begin position="2"/>
        <end position="113"/>
    </location>
</feature>
<reference evidence="10 11" key="1">
    <citation type="submission" date="2015-11" db="EMBL/GenBank/DDBJ databases">
        <title>Expanding the genomic diversity of Burkholderia species for the development of highly accurate diagnostics.</title>
        <authorList>
            <person name="Sahl J."/>
            <person name="Keim P."/>
            <person name="Wagner D."/>
        </authorList>
    </citation>
    <scope>NUCLEOTIDE SEQUENCE [LARGE SCALE GENOMIC DNA]</scope>
    <source>
        <strain evidence="8 10">MSMB1301WGS</strain>
        <strain evidence="9 11">MSMB793WGS</strain>
    </source>
</reference>
<dbReference type="Proteomes" id="UP000068016">
    <property type="component" value="Unassembled WGS sequence"/>
</dbReference>